<evidence type="ECO:0000313" key="3">
    <source>
        <dbReference type="EMBL" id="SHL18781.1"/>
    </source>
</evidence>
<dbReference type="AlphaFoldDB" id="A0A1M6YKC0"/>
<name>A0A1M6YKC0_9RHOB</name>
<feature type="transmembrane region" description="Helical" evidence="1">
    <location>
        <begin position="124"/>
        <end position="142"/>
    </location>
</feature>
<dbReference type="STRING" id="337701.SAMN05444398_101909"/>
<protein>
    <submittedName>
        <fullName evidence="3">Putative tricarboxylic transport membrane protein</fullName>
    </submittedName>
</protein>
<evidence type="ECO:0000313" key="4">
    <source>
        <dbReference type="Proteomes" id="UP000183974"/>
    </source>
</evidence>
<sequence length="159" mass="17755">MTLDRAIALFFMLVSLLYGYSAWFIMDARIPPFMVQNPVWPSSFPKMLAIGGIFFSLLVLISPHRPRDESDIDLSRWAEYNYGQAIGLLALMTAYALLLLPLGFLAATFLFLMLGSLILGERRWVLMILASGIASVGIWYLVQEVLGIFLRPLPAILGA</sequence>
<dbReference type="EMBL" id="FRBR01000001">
    <property type="protein sequence ID" value="SHL18781.1"/>
    <property type="molecule type" value="Genomic_DNA"/>
</dbReference>
<keyword evidence="4" id="KW-1185">Reference proteome</keyword>
<keyword evidence="1" id="KW-0472">Membrane</keyword>
<organism evidence="3 4">
    <name type="scientific">Roseovarius pacificus</name>
    <dbReference type="NCBI Taxonomy" id="337701"/>
    <lineage>
        <taxon>Bacteria</taxon>
        <taxon>Pseudomonadati</taxon>
        <taxon>Pseudomonadota</taxon>
        <taxon>Alphaproteobacteria</taxon>
        <taxon>Rhodobacterales</taxon>
        <taxon>Roseobacteraceae</taxon>
        <taxon>Roseovarius</taxon>
    </lineage>
</organism>
<dbReference type="OrthoDB" id="1956824at2"/>
<keyword evidence="1" id="KW-1133">Transmembrane helix</keyword>
<reference evidence="3 4" key="1">
    <citation type="submission" date="2016-11" db="EMBL/GenBank/DDBJ databases">
        <authorList>
            <person name="Jaros S."/>
            <person name="Januszkiewicz K."/>
            <person name="Wedrychowicz H."/>
        </authorList>
    </citation>
    <scope>NUCLEOTIDE SEQUENCE [LARGE SCALE GENOMIC DNA]</scope>
    <source>
        <strain evidence="3 4">DSM 29589</strain>
    </source>
</reference>
<feature type="transmembrane region" description="Helical" evidence="1">
    <location>
        <begin position="6"/>
        <end position="26"/>
    </location>
</feature>
<accession>A0A1M6YKC0</accession>
<evidence type="ECO:0000259" key="2">
    <source>
        <dbReference type="Pfam" id="PF07331"/>
    </source>
</evidence>
<dbReference type="RefSeq" id="WP_073033199.1">
    <property type="nucleotide sequence ID" value="NZ_BMLR01000001.1"/>
</dbReference>
<dbReference type="Pfam" id="PF07331">
    <property type="entry name" value="TctB"/>
    <property type="match status" value="1"/>
</dbReference>
<proteinExistence type="predicted"/>
<feature type="transmembrane region" description="Helical" evidence="1">
    <location>
        <begin position="85"/>
        <end position="112"/>
    </location>
</feature>
<dbReference type="InterPro" id="IPR009936">
    <property type="entry name" value="DUF1468"/>
</dbReference>
<feature type="domain" description="DUF1468" evidence="2">
    <location>
        <begin position="6"/>
        <end position="150"/>
    </location>
</feature>
<feature type="transmembrane region" description="Helical" evidence="1">
    <location>
        <begin position="47"/>
        <end position="65"/>
    </location>
</feature>
<gene>
    <name evidence="3" type="ORF">SAMN05444398_101909</name>
</gene>
<evidence type="ECO:0000256" key="1">
    <source>
        <dbReference type="SAM" id="Phobius"/>
    </source>
</evidence>
<dbReference type="Proteomes" id="UP000183974">
    <property type="component" value="Unassembled WGS sequence"/>
</dbReference>
<keyword evidence="1" id="KW-0812">Transmembrane</keyword>